<evidence type="ECO:0000256" key="1">
    <source>
        <dbReference type="ARBA" id="ARBA00022475"/>
    </source>
</evidence>
<dbReference type="SUPFAM" id="SSF53850">
    <property type="entry name" value="Periplasmic binding protein-like II"/>
    <property type="match status" value="1"/>
</dbReference>
<dbReference type="PANTHER" id="PTHR43649:SF33">
    <property type="entry name" value="POLYGALACTURONAN_RHAMNOGALACTURONAN-BINDING PROTEIN YTCQ"/>
    <property type="match status" value="1"/>
</dbReference>
<organism evidence="7 8">
    <name type="scientific">Vallitalea longa</name>
    <dbReference type="NCBI Taxonomy" id="2936439"/>
    <lineage>
        <taxon>Bacteria</taxon>
        <taxon>Bacillati</taxon>
        <taxon>Bacillota</taxon>
        <taxon>Clostridia</taxon>
        <taxon>Lachnospirales</taxon>
        <taxon>Vallitaleaceae</taxon>
        <taxon>Vallitalea</taxon>
    </lineage>
</organism>
<evidence type="ECO:0000256" key="3">
    <source>
        <dbReference type="ARBA" id="ARBA00023136"/>
    </source>
</evidence>
<comment type="caution">
    <text evidence="7">The sequence shown here is derived from an EMBL/GenBank/DDBJ whole genome shotgun (WGS) entry which is preliminary data.</text>
</comment>
<dbReference type="RefSeq" id="WP_281818596.1">
    <property type="nucleotide sequence ID" value="NZ_BRLB01000018.1"/>
</dbReference>
<dbReference type="AlphaFoldDB" id="A0A9W5YF17"/>
<evidence type="ECO:0000313" key="7">
    <source>
        <dbReference type="EMBL" id="GKX31491.1"/>
    </source>
</evidence>
<keyword evidence="1" id="KW-1003">Cell membrane</keyword>
<dbReference type="Pfam" id="PF01547">
    <property type="entry name" value="SBP_bac_1"/>
    <property type="match status" value="1"/>
</dbReference>
<name>A0A9W5YF17_9FIRM</name>
<protein>
    <submittedName>
        <fullName evidence="7">ABC transporter substrate-binding protein</fullName>
    </submittedName>
</protein>
<dbReference type="InterPro" id="IPR050490">
    <property type="entry name" value="Bact_solute-bd_prot1"/>
</dbReference>
<feature type="signal peptide" evidence="6">
    <location>
        <begin position="1"/>
        <end position="20"/>
    </location>
</feature>
<evidence type="ECO:0000313" key="8">
    <source>
        <dbReference type="Proteomes" id="UP001144256"/>
    </source>
</evidence>
<keyword evidence="3" id="KW-0472">Membrane</keyword>
<accession>A0A9W5YF17</accession>
<dbReference type="EMBL" id="BRLB01000018">
    <property type="protein sequence ID" value="GKX31491.1"/>
    <property type="molecule type" value="Genomic_DNA"/>
</dbReference>
<keyword evidence="8" id="KW-1185">Reference proteome</keyword>
<dbReference type="PANTHER" id="PTHR43649">
    <property type="entry name" value="ARABINOSE-BINDING PROTEIN-RELATED"/>
    <property type="match status" value="1"/>
</dbReference>
<reference evidence="7" key="1">
    <citation type="submission" date="2022-06" db="EMBL/GenBank/DDBJ databases">
        <title>Vallitalea longa sp. nov., an anaerobic bacterium isolated from marine sediment.</title>
        <authorList>
            <person name="Hirano S."/>
            <person name="Terahara T."/>
            <person name="Mori K."/>
            <person name="Hamada M."/>
            <person name="Matsumoto R."/>
            <person name="Kobayashi T."/>
        </authorList>
    </citation>
    <scope>NUCLEOTIDE SEQUENCE</scope>
    <source>
        <strain evidence="7">SH18-1</strain>
    </source>
</reference>
<gene>
    <name evidence="7" type="ORF">SH1V18_39710</name>
</gene>
<proteinExistence type="predicted"/>
<dbReference type="Gene3D" id="3.40.190.10">
    <property type="entry name" value="Periplasmic binding protein-like II"/>
    <property type="match status" value="2"/>
</dbReference>
<dbReference type="Proteomes" id="UP001144256">
    <property type="component" value="Unassembled WGS sequence"/>
</dbReference>
<feature type="chain" id="PRO_5040905968" evidence="6">
    <location>
        <begin position="21"/>
        <end position="555"/>
    </location>
</feature>
<evidence type="ECO:0000256" key="6">
    <source>
        <dbReference type="SAM" id="SignalP"/>
    </source>
</evidence>
<evidence type="ECO:0000256" key="4">
    <source>
        <dbReference type="ARBA" id="ARBA00023139"/>
    </source>
</evidence>
<evidence type="ECO:0000256" key="5">
    <source>
        <dbReference type="ARBA" id="ARBA00023288"/>
    </source>
</evidence>
<dbReference type="InterPro" id="IPR006059">
    <property type="entry name" value="SBP"/>
</dbReference>
<keyword evidence="4" id="KW-0564">Palmitate</keyword>
<keyword evidence="5" id="KW-0449">Lipoprotein</keyword>
<sequence>MNKKKIKALSFVLILVLLLAACGTKKDNTSNNGGSDLSSNLTPTGEFPITNEPLTLSVGVLQDPNVEDFDTNAYTKWIEESTGIDIEFEFFPNKNAPEKLSIMLNSNEKLPDVLIGFRLNTIDVARYGKQGYFLPLNDSIDNNSVYIKKFYDEHSDLVKYFESADGNIYTIPQCTEQLGNMFPLRTWINQTWLDNLGLDMPSTTEELQDVLQKFKDEDPNGNGAADEIPMVGSSSQQMWYGDVQSWIMNAFIYDDTKDKFIIDDGKVDVIYNKDEYKKGLIYMNKLCEDGLLSPLTFTQDKAQYKQMLVSGGDDNVVGVWTAGGILFPMNDEKISEYKPLPPLLGPDGLQLATYSPAIPLPRAYITKDCKNVEAAFRMLDFMYCEEATMRSRYGIPGEDWVEKEDGEIGMFEESMGIEGKFKSIKFPWSEPVQNAHWKNTGLQCRTSDISDGGIPNGNPLDSEYLISTHVPVNYACKPDESTVVPVILYNEEELDELGDLHTTLNDYVKESTARFIVGDLNIEKQWDEYVNELNKIGLEKYIELSQQAWERMNLQ</sequence>
<evidence type="ECO:0000256" key="2">
    <source>
        <dbReference type="ARBA" id="ARBA00022729"/>
    </source>
</evidence>
<dbReference type="PROSITE" id="PS51257">
    <property type="entry name" value="PROKAR_LIPOPROTEIN"/>
    <property type="match status" value="1"/>
</dbReference>
<keyword evidence="2 6" id="KW-0732">Signal</keyword>